<dbReference type="GO" id="GO:0005829">
    <property type="term" value="C:cytosol"/>
    <property type="evidence" value="ECO:0007669"/>
    <property type="project" value="TreeGrafter"/>
</dbReference>
<dbReference type="Gene3D" id="3.40.50.720">
    <property type="entry name" value="NAD(P)-binding Rossmann-like Domain"/>
    <property type="match status" value="2"/>
</dbReference>
<keyword evidence="2 4" id="KW-0560">Oxidoreductase</keyword>
<dbReference type="AlphaFoldDB" id="A0A1G4YJ45"/>
<dbReference type="SUPFAM" id="SSF51735">
    <property type="entry name" value="NAD(P)-binding Rossmann-fold domains"/>
    <property type="match status" value="1"/>
</dbReference>
<dbReference type="InterPro" id="IPR006140">
    <property type="entry name" value="D-isomer_DH_NAD-bd"/>
</dbReference>
<dbReference type="GO" id="GO:0030267">
    <property type="term" value="F:glyoxylate reductase (NADPH) activity"/>
    <property type="evidence" value="ECO:0007669"/>
    <property type="project" value="TreeGrafter"/>
</dbReference>
<dbReference type="InterPro" id="IPR029753">
    <property type="entry name" value="D-isomer_DH_CS"/>
</dbReference>
<evidence type="ECO:0000256" key="2">
    <source>
        <dbReference type="ARBA" id="ARBA00023002"/>
    </source>
</evidence>
<sequence length="321" mass="33597">MTRPVVALSRRLPAAAEELLAGAADVRTPGVDRPLAATELREAVAGADALVCLLLDRVDEALLDAAGPQLRVVATVAVGYDNVDVEACRRRGIRVTNTPGVLTDDTADLTMALLLGITRRVGEGERLLRAGTPWRWDLDFMLGTGLRGQRLGLVGFGAIGRAVAVRAAAFGMSIAYAARHDAPADVAGPLGARRSPLPELLASSDVVSLHCPLTRETHHLVDAAALRAMRSSAHLVNTARGPVVDEAALVAALDAREIRGAALDVFEEEPAVHPGLLGRDDVLLTPHLGSATEQTREAMAVLAARNVLAVLAGQDPPTPVV</sequence>
<evidence type="ECO:0000313" key="8">
    <source>
        <dbReference type="Proteomes" id="UP000198981"/>
    </source>
</evidence>
<dbReference type="GO" id="GO:0016618">
    <property type="term" value="F:hydroxypyruvate reductase [NAD(P)H] activity"/>
    <property type="evidence" value="ECO:0007669"/>
    <property type="project" value="TreeGrafter"/>
</dbReference>
<evidence type="ECO:0000313" key="7">
    <source>
        <dbReference type="EMBL" id="SCX53394.1"/>
    </source>
</evidence>
<proteinExistence type="inferred from homology"/>
<feature type="domain" description="D-isomer specific 2-hydroxyacid dehydrogenase catalytic" evidence="5">
    <location>
        <begin position="13"/>
        <end position="320"/>
    </location>
</feature>
<dbReference type="Pfam" id="PF00389">
    <property type="entry name" value="2-Hacid_dh"/>
    <property type="match status" value="1"/>
</dbReference>
<dbReference type="InterPro" id="IPR036291">
    <property type="entry name" value="NAD(P)-bd_dom_sf"/>
</dbReference>
<keyword evidence="3" id="KW-0520">NAD</keyword>
<dbReference type="STRING" id="1960309.SAMN03159343_2972"/>
<evidence type="ECO:0000259" key="6">
    <source>
        <dbReference type="Pfam" id="PF02826"/>
    </source>
</evidence>
<dbReference type="Pfam" id="PF02826">
    <property type="entry name" value="2-Hacid_dh_C"/>
    <property type="match status" value="1"/>
</dbReference>
<protein>
    <submittedName>
        <fullName evidence="7">Glyoxylate reductase</fullName>
    </submittedName>
</protein>
<dbReference type="Proteomes" id="UP000198981">
    <property type="component" value="Unassembled WGS sequence"/>
</dbReference>
<dbReference type="SUPFAM" id="SSF52283">
    <property type="entry name" value="Formate/glycerate dehydrogenase catalytic domain-like"/>
    <property type="match status" value="1"/>
</dbReference>
<dbReference type="FunFam" id="3.40.50.720:FF:000203">
    <property type="entry name" value="D-3-phosphoglycerate dehydrogenase (SerA)"/>
    <property type="match status" value="1"/>
</dbReference>
<feature type="domain" description="D-isomer specific 2-hydroxyacid dehydrogenase NAD-binding" evidence="6">
    <location>
        <begin position="111"/>
        <end position="289"/>
    </location>
</feature>
<reference evidence="8" key="1">
    <citation type="submission" date="2016-10" db="EMBL/GenBank/DDBJ databases">
        <authorList>
            <person name="Varghese N."/>
            <person name="Submissions S."/>
        </authorList>
    </citation>
    <scope>NUCLEOTIDE SEQUENCE [LARGE SCALE GENOMIC DNA]</scope>
    <source>
        <strain evidence="8">DSM 45722</strain>
    </source>
</reference>
<comment type="similarity">
    <text evidence="1 4">Belongs to the D-isomer specific 2-hydroxyacid dehydrogenase family.</text>
</comment>
<keyword evidence="8" id="KW-1185">Reference proteome</keyword>
<accession>A0A1G4YJ45</accession>
<dbReference type="PANTHER" id="PTHR10996">
    <property type="entry name" value="2-HYDROXYACID DEHYDROGENASE-RELATED"/>
    <property type="match status" value="1"/>
</dbReference>
<dbReference type="InterPro" id="IPR050223">
    <property type="entry name" value="D-isomer_2-hydroxyacid_DH"/>
</dbReference>
<dbReference type="PROSITE" id="PS00670">
    <property type="entry name" value="D_2_HYDROXYACID_DH_2"/>
    <property type="match status" value="1"/>
</dbReference>
<evidence type="ECO:0000256" key="3">
    <source>
        <dbReference type="ARBA" id="ARBA00023027"/>
    </source>
</evidence>
<evidence type="ECO:0000259" key="5">
    <source>
        <dbReference type="Pfam" id="PF00389"/>
    </source>
</evidence>
<organism evidence="7 8">
    <name type="scientific">Klenkia marina</name>
    <dbReference type="NCBI Taxonomy" id="1960309"/>
    <lineage>
        <taxon>Bacteria</taxon>
        <taxon>Bacillati</taxon>
        <taxon>Actinomycetota</taxon>
        <taxon>Actinomycetes</taxon>
        <taxon>Geodermatophilales</taxon>
        <taxon>Geodermatophilaceae</taxon>
        <taxon>Klenkia</taxon>
    </lineage>
</organism>
<name>A0A1G4YJ45_9ACTN</name>
<dbReference type="OrthoDB" id="9793626at2"/>
<gene>
    <name evidence="7" type="ORF">SAMN03159343_2972</name>
</gene>
<dbReference type="InterPro" id="IPR006139">
    <property type="entry name" value="D-isomer_2_OHA_DH_cat_dom"/>
</dbReference>
<evidence type="ECO:0000256" key="1">
    <source>
        <dbReference type="ARBA" id="ARBA00005854"/>
    </source>
</evidence>
<dbReference type="GO" id="GO:0051287">
    <property type="term" value="F:NAD binding"/>
    <property type="evidence" value="ECO:0007669"/>
    <property type="project" value="InterPro"/>
</dbReference>
<evidence type="ECO:0000256" key="4">
    <source>
        <dbReference type="RuleBase" id="RU003719"/>
    </source>
</evidence>
<dbReference type="EMBL" id="FMUH01000004">
    <property type="protein sequence ID" value="SCX53394.1"/>
    <property type="molecule type" value="Genomic_DNA"/>
</dbReference>
<dbReference type="CDD" id="cd05301">
    <property type="entry name" value="GDH"/>
    <property type="match status" value="1"/>
</dbReference>
<dbReference type="PANTHER" id="PTHR10996:SF283">
    <property type="entry name" value="GLYOXYLATE_HYDROXYPYRUVATE REDUCTASE B"/>
    <property type="match status" value="1"/>
</dbReference>
<dbReference type="RefSeq" id="WP_092805563.1">
    <property type="nucleotide sequence ID" value="NZ_FMUH01000004.1"/>
</dbReference>